<dbReference type="Gene3D" id="1.20.120.450">
    <property type="entry name" value="dinb family like domain"/>
    <property type="match status" value="1"/>
</dbReference>
<dbReference type="InterPro" id="IPR007837">
    <property type="entry name" value="DinB"/>
</dbReference>
<dbReference type="PANTHER" id="PTHR37302">
    <property type="entry name" value="SLR1116 PROTEIN"/>
    <property type="match status" value="1"/>
</dbReference>
<evidence type="ECO:0000256" key="1">
    <source>
        <dbReference type="ARBA" id="ARBA00008635"/>
    </source>
</evidence>
<keyword evidence="4" id="KW-1185">Reference proteome</keyword>
<keyword evidence="2" id="KW-0479">Metal-binding</keyword>
<dbReference type="PANTHER" id="PTHR37302:SF1">
    <property type="entry name" value="PROTEIN DINB"/>
    <property type="match status" value="1"/>
</dbReference>
<accession>A0ABX2EKP7</accession>
<gene>
    <name evidence="3" type="ORF">HLB44_19635</name>
</gene>
<proteinExistence type="inferred from homology"/>
<sequence length="169" mass="18898">MSTDLLLPSLFRYKAWAGDALLACLARIDAQVHAAERHTAMRIANHIHIVDRLFEAQLQRLPLPFAATNTPDTPTLDALHDAVRTTDAWYLRFVEDQPPQALAERLHFVFTDGEAGCMSRAEMLMHVIAHGTYHRGAIGRILQQLGIAPPRDLFTGFLHASEPERRAAV</sequence>
<dbReference type="Pfam" id="PF05163">
    <property type="entry name" value="DinB"/>
    <property type="match status" value="1"/>
</dbReference>
<evidence type="ECO:0000313" key="3">
    <source>
        <dbReference type="EMBL" id="NRF69212.1"/>
    </source>
</evidence>
<protein>
    <submittedName>
        <fullName evidence="3">Damage-inducible protein DinB</fullName>
    </submittedName>
</protein>
<dbReference type="RefSeq" id="WP_173125728.1">
    <property type="nucleotide sequence ID" value="NZ_JABRWJ010000006.1"/>
</dbReference>
<comment type="similarity">
    <text evidence="1">Belongs to the DinB family.</text>
</comment>
<comment type="caution">
    <text evidence="3">The sequence shown here is derived from an EMBL/GenBank/DDBJ whole genome shotgun (WGS) entry which is preliminary data.</text>
</comment>
<evidence type="ECO:0000313" key="4">
    <source>
        <dbReference type="Proteomes" id="UP000737171"/>
    </source>
</evidence>
<name>A0ABX2EKP7_9BURK</name>
<dbReference type="EMBL" id="JABRWJ010000006">
    <property type="protein sequence ID" value="NRF69212.1"/>
    <property type="molecule type" value="Genomic_DNA"/>
</dbReference>
<dbReference type="Proteomes" id="UP000737171">
    <property type="component" value="Unassembled WGS sequence"/>
</dbReference>
<evidence type="ECO:0000256" key="2">
    <source>
        <dbReference type="ARBA" id="ARBA00022723"/>
    </source>
</evidence>
<dbReference type="InterPro" id="IPR034660">
    <property type="entry name" value="DinB/YfiT-like"/>
</dbReference>
<dbReference type="SUPFAM" id="SSF109854">
    <property type="entry name" value="DinB/YfiT-like putative metalloenzymes"/>
    <property type="match status" value="1"/>
</dbReference>
<organism evidence="3 4">
    <name type="scientific">Pseudaquabacterium terrae</name>
    <dbReference type="NCBI Taxonomy" id="2732868"/>
    <lineage>
        <taxon>Bacteria</taxon>
        <taxon>Pseudomonadati</taxon>
        <taxon>Pseudomonadota</taxon>
        <taxon>Betaproteobacteria</taxon>
        <taxon>Burkholderiales</taxon>
        <taxon>Sphaerotilaceae</taxon>
        <taxon>Pseudaquabacterium</taxon>
    </lineage>
</organism>
<reference evidence="3 4" key="1">
    <citation type="submission" date="2020-05" db="EMBL/GenBank/DDBJ databases">
        <title>Aquincola sp. isolate from soil.</title>
        <authorList>
            <person name="Han J."/>
            <person name="Kim D.-U."/>
        </authorList>
    </citation>
    <scope>NUCLEOTIDE SEQUENCE [LARGE SCALE GENOMIC DNA]</scope>
    <source>
        <strain evidence="3 4">S2</strain>
    </source>
</reference>